<proteinExistence type="predicted"/>
<evidence type="ECO:0000256" key="3">
    <source>
        <dbReference type="ARBA" id="ARBA00022527"/>
    </source>
</evidence>
<keyword evidence="11 17" id="KW-0067">ATP-binding</keyword>
<dbReference type="FunFam" id="3.30.200.20:FF:000039">
    <property type="entry name" value="receptor-like protein kinase FERONIA"/>
    <property type="match status" value="1"/>
</dbReference>
<dbReference type="InterPro" id="IPR000719">
    <property type="entry name" value="Prot_kinase_dom"/>
</dbReference>
<feature type="region of interest" description="Disordered" evidence="18">
    <location>
        <begin position="914"/>
        <end position="957"/>
    </location>
</feature>
<evidence type="ECO:0000313" key="24">
    <source>
        <dbReference type="Proteomes" id="UP000012960"/>
    </source>
</evidence>
<dbReference type="InterPro" id="IPR032675">
    <property type="entry name" value="LRR_dom_sf"/>
</dbReference>
<evidence type="ECO:0000256" key="11">
    <source>
        <dbReference type="ARBA" id="ARBA00022840"/>
    </source>
</evidence>
<feature type="compositionally biased region" description="Polar residues" evidence="18">
    <location>
        <begin position="914"/>
        <end position="926"/>
    </location>
</feature>
<dbReference type="GO" id="GO:0004674">
    <property type="term" value="F:protein serine/threonine kinase activity"/>
    <property type="evidence" value="ECO:0007669"/>
    <property type="project" value="UniProtKB-KW"/>
</dbReference>
<evidence type="ECO:0000256" key="13">
    <source>
        <dbReference type="ARBA" id="ARBA00023136"/>
    </source>
</evidence>
<dbReference type="AlphaFoldDB" id="A0A804JM64"/>
<keyword evidence="3" id="KW-0723">Serine/threonine-protein kinase</keyword>
<dbReference type="GO" id="GO:0005524">
    <property type="term" value="F:ATP binding"/>
    <property type="evidence" value="ECO:0007669"/>
    <property type="project" value="UniProtKB-UniRule"/>
</dbReference>
<evidence type="ECO:0000256" key="7">
    <source>
        <dbReference type="ARBA" id="ARBA00022729"/>
    </source>
</evidence>
<gene>
    <name evidence="22" type="ORF">GSMUA_176710.1</name>
</gene>
<organism evidence="23 24">
    <name type="scientific">Musa acuminata subsp. malaccensis</name>
    <name type="common">Wild banana</name>
    <name type="synonym">Musa malaccensis</name>
    <dbReference type="NCBI Taxonomy" id="214687"/>
    <lineage>
        <taxon>Eukaryota</taxon>
        <taxon>Viridiplantae</taxon>
        <taxon>Streptophyta</taxon>
        <taxon>Embryophyta</taxon>
        <taxon>Tracheophyta</taxon>
        <taxon>Spermatophyta</taxon>
        <taxon>Magnoliopsida</taxon>
        <taxon>Liliopsida</taxon>
        <taxon>Zingiberales</taxon>
        <taxon>Musaceae</taxon>
        <taxon>Musa</taxon>
    </lineage>
</organism>
<dbReference type="OMA" id="YFISERY"/>
<dbReference type="EC" id="2.7.11.1" evidence="2"/>
<feature type="transmembrane region" description="Helical" evidence="19">
    <location>
        <begin position="568"/>
        <end position="588"/>
    </location>
</feature>
<feature type="domain" description="Protein kinase" evidence="21">
    <location>
        <begin position="637"/>
        <end position="910"/>
    </location>
</feature>
<dbReference type="InterPro" id="IPR008271">
    <property type="entry name" value="Ser/Thr_kinase_AS"/>
</dbReference>
<evidence type="ECO:0000256" key="15">
    <source>
        <dbReference type="ARBA" id="ARBA00047899"/>
    </source>
</evidence>
<keyword evidence="4" id="KW-0433">Leucine-rich repeat</keyword>
<dbReference type="EnsemblPlants" id="Ma06_t30530.2">
    <property type="protein sequence ID" value="Ma06_p30530.2"/>
    <property type="gene ID" value="Ma06_g30530"/>
</dbReference>
<evidence type="ECO:0000313" key="22">
    <source>
        <dbReference type="EMBL" id="CAG1847875.1"/>
    </source>
</evidence>
<comment type="catalytic activity">
    <reaction evidence="15">
        <text>L-threonyl-[protein] + ATP = O-phospho-L-threonyl-[protein] + ADP + H(+)</text>
        <dbReference type="Rhea" id="RHEA:46608"/>
        <dbReference type="Rhea" id="RHEA-COMP:11060"/>
        <dbReference type="Rhea" id="RHEA-COMP:11605"/>
        <dbReference type="ChEBI" id="CHEBI:15378"/>
        <dbReference type="ChEBI" id="CHEBI:30013"/>
        <dbReference type="ChEBI" id="CHEBI:30616"/>
        <dbReference type="ChEBI" id="CHEBI:61977"/>
        <dbReference type="ChEBI" id="CHEBI:456216"/>
        <dbReference type="EC" id="2.7.11.1"/>
    </reaction>
</comment>
<dbReference type="PANTHER" id="PTHR45974">
    <property type="entry name" value="RECEPTOR-LIKE PROTEIN 55"/>
    <property type="match status" value="1"/>
</dbReference>
<keyword evidence="12 19" id="KW-1133">Transmembrane helix</keyword>
<dbReference type="FunFam" id="3.80.10.10:FF:000363">
    <property type="entry name" value="Leucine-rich repeat family protein"/>
    <property type="match status" value="1"/>
</dbReference>
<evidence type="ECO:0000256" key="14">
    <source>
        <dbReference type="ARBA" id="ARBA00023180"/>
    </source>
</evidence>
<dbReference type="Gramene" id="Ma06_t30530.2">
    <property type="protein sequence ID" value="Ma06_p30530.2"/>
    <property type="gene ID" value="Ma06_g30530"/>
</dbReference>
<dbReference type="PROSITE" id="PS00108">
    <property type="entry name" value="PROTEIN_KINASE_ST"/>
    <property type="match status" value="1"/>
</dbReference>
<keyword evidence="6 19" id="KW-0812">Transmembrane</keyword>
<keyword evidence="9 17" id="KW-0547">Nucleotide-binding</keyword>
<dbReference type="Gene3D" id="1.10.510.10">
    <property type="entry name" value="Transferase(Phosphotransferase) domain 1"/>
    <property type="match status" value="1"/>
</dbReference>
<dbReference type="PROSITE" id="PS50011">
    <property type="entry name" value="PROTEIN_KINASE_DOM"/>
    <property type="match status" value="1"/>
</dbReference>
<evidence type="ECO:0000256" key="4">
    <source>
        <dbReference type="ARBA" id="ARBA00022614"/>
    </source>
</evidence>
<keyword evidence="13 19" id="KW-0472">Membrane</keyword>
<evidence type="ECO:0000256" key="16">
    <source>
        <dbReference type="ARBA" id="ARBA00048679"/>
    </source>
</evidence>
<keyword evidence="24" id="KW-1185">Reference proteome</keyword>
<reference evidence="22" key="1">
    <citation type="submission" date="2021-03" db="EMBL/GenBank/DDBJ databases">
        <authorList>
            <consortium name="Genoscope - CEA"/>
            <person name="William W."/>
        </authorList>
    </citation>
    <scope>NUCLEOTIDE SEQUENCE</scope>
    <source>
        <strain evidence="22">Doubled-haploid Pahang</strain>
    </source>
</reference>
<feature type="chain" id="PRO_5033611806" description="non-specific serine/threonine protein kinase" evidence="20">
    <location>
        <begin position="31"/>
        <end position="957"/>
    </location>
</feature>
<evidence type="ECO:0000256" key="19">
    <source>
        <dbReference type="SAM" id="Phobius"/>
    </source>
</evidence>
<evidence type="ECO:0000256" key="17">
    <source>
        <dbReference type="PROSITE-ProRule" id="PRU10141"/>
    </source>
</evidence>
<sequence length="957" mass="104961">MECGSCLHGVGLGCLVCLLILALGTLFTSADTLPNEASALVGVASNWQNIPNTWAGEDPCSSHWDGVKCSNSHIISITLSNLGISGILSEEIEGLPELVHLELSYNADLNGPIPHSIGNLVKLQNLILVGCGFSGSIPAELGRLSSLLVLSLNSNHLHGPIPGALGNLSSVHWLDITDNMISGPIPVSDGTNLGLDMLTNCQHFFSHFGKNNLSGPIPPSLFHSEMKLLHVILDNNHLSGSIPTTIGLMRTLEDVRLDGNELSGNVPPNLNNLTRLVDLRLSNNQLTGPLPNLTGIDGLTYLDMSNNSFDESEVPSWFSTSQSLTTIILEYLSISGQIPTSLFVSQLQTVRLRNNRFNGTLDLSGQISSRLSLVDLQHNNIQKINTGNYLQELILVDNPYCEEGESGSKYCTIPQQSSDTMYSTSTPNCRNSLCPLDQDMDSHCSCSCPYRGTIYFLLQYFSDINNSSHYFSLGTSLYHGCLEYQVPVSSVSALNPYMNNDHYLQIDLKFFPDRKVYFDESEVFLISSLFNNRNFTVPPEFGPYYFGGQQYIFQGTVPGSKSKKGPPVIGATVGVIVLLSAIICLLILHKKRKAKEAASRFQFSGLWNLSTSSSSIPQLTGPRIFSLEEIRKCTKNFSEENCIGSGAYGKVYRGVLADGQVVAVKRAQQGSSQGNQEFKTEIEMLSRVHHKNLVSLVGLCIDHNEKIVVYEYVPNGTLRESLSGKSGIRMDWKRRLRVAHGAASGLAYLHELANPPIIHRDIKSNNILLDHRLNAKVSDFGLSRTLFDDAKHHITTQVKGTVGYLDPEYYMTQQLTEKSDVYSFGVLLLELVTARKPIEEGQYVVRQVKDAIDKQKNLLNLDELLDPTIATVSALRGLENFIDLAMKCVEDESRDRPSMSEVVKEIENIMQVADVNSTAESGSTSPPFAGKSGGGLAGTGEDFEYSSDPFSPRTESK</sequence>
<evidence type="ECO:0000313" key="23">
    <source>
        <dbReference type="EnsemblPlants" id="Ma06_p30530.2"/>
    </source>
</evidence>
<keyword evidence="10" id="KW-0418">Kinase</keyword>
<evidence type="ECO:0000256" key="8">
    <source>
        <dbReference type="ARBA" id="ARBA00022737"/>
    </source>
</evidence>
<keyword evidence="14" id="KW-0325">Glycoprotein</keyword>
<reference evidence="23" key="2">
    <citation type="submission" date="2021-05" db="UniProtKB">
        <authorList>
            <consortium name="EnsemblPlants"/>
        </authorList>
    </citation>
    <scope>IDENTIFICATION</scope>
    <source>
        <strain evidence="23">subsp. malaccensis</strain>
    </source>
</reference>
<dbReference type="GO" id="GO:0005886">
    <property type="term" value="C:plasma membrane"/>
    <property type="evidence" value="ECO:0007669"/>
    <property type="project" value="UniProtKB-SubCell"/>
</dbReference>
<dbReference type="FunFam" id="1.10.510.10:FF:000453">
    <property type="entry name" value="LRR receptor-like serine/threonine-protein kinase HSL2"/>
    <property type="match status" value="1"/>
</dbReference>
<dbReference type="InterPro" id="IPR017441">
    <property type="entry name" value="Protein_kinase_ATP_BS"/>
</dbReference>
<dbReference type="Gene3D" id="3.80.10.10">
    <property type="entry name" value="Ribonuclease Inhibitor"/>
    <property type="match status" value="2"/>
</dbReference>
<dbReference type="SUPFAM" id="SSF52058">
    <property type="entry name" value="L domain-like"/>
    <property type="match status" value="1"/>
</dbReference>
<dbReference type="SMART" id="SM00220">
    <property type="entry name" value="S_TKc"/>
    <property type="match status" value="1"/>
</dbReference>
<dbReference type="Pfam" id="PF07714">
    <property type="entry name" value="PK_Tyr_Ser-Thr"/>
    <property type="match status" value="1"/>
</dbReference>
<protein>
    <recommendedName>
        <fullName evidence="2">non-specific serine/threonine protein kinase</fullName>
        <ecNumber evidence="2">2.7.11.1</ecNumber>
    </recommendedName>
</protein>
<feature type="binding site" evidence="17">
    <location>
        <position position="665"/>
    </location>
    <ligand>
        <name>ATP</name>
        <dbReference type="ChEBI" id="CHEBI:30616"/>
    </ligand>
</feature>
<accession>A0A804JM64</accession>
<dbReference type="FunFam" id="3.80.10.10:FF:000542">
    <property type="entry name" value="Leucine-rich repeat protein kinase family protein"/>
    <property type="match status" value="1"/>
</dbReference>
<name>A0A804JM64_MUSAM</name>
<feature type="signal peptide" evidence="20">
    <location>
        <begin position="1"/>
        <end position="30"/>
    </location>
</feature>
<dbReference type="Pfam" id="PF00560">
    <property type="entry name" value="LRR_1"/>
    <property type="match status" value="2"/>
</dbReference>
<evidence type="ECO:0000256" key="12">
    <source>
        <dbReference type="ARBA" id="ARBA00022989"/>
    </source>
</evidence>
<evidence type="ECO:0000256" key="1">
    <source>
        <dbReference type="ARBA" id="ARBA00004162"/>
    </source>
</evidence>
<dbReference type="Gene3D" id="3.30.200.20">
    <property type="entry name" value="Phosphorylase Kinase, domain 1"/>
    <property type="match status" value="1"/>
</dbReference>
<evidence type="ECO:0000256" key="6">
    <source>
        <dbReference type="ARBA" id="ARBA00022692"/>
    </source>
</evidence>
<evidence type="ECO:0000256" key="9">
    <source>
        <dbReference type="ARBA" id="ARBA00022741"/>
    </source>
</evidence>
<evidence type="ECO:0000256" key="5">
    <source>
        <dbReference type="ARBA" id="ARBA00022679"/>
    </source>
</evidence>
<keyword evidence="7 20" id="KW-0732">Signal</keyword>
<dbReference type="PROSITE" id="PS00107">
    <property type="entry name" value="PROTEIN_KINASE_ATP"/>
    <property type="match status" value="1"/>
</dbReference>
<dbReference type="InterPro" id="IPR001611">
    <property type="entry name" value="Leu-rich_rpt"/>
</dbReference>
<dbReference type="CDD" id="cd14066">
    <property type="entry name" value="STKc_IRAK"/>
    <property type="match status" value="1"/>
</dbReference>
<dbReference type="EMBL" id="HG996471">
    <property type="protein sequence ID" value="CAG1847875.1"/>
    <property type="molecule type" value="Genomic_DNA"/>
</dbReference>
<evidence type="ECO:0000256" key="10">
    <source>
        <dbReference type="ARBA" id="ARBA00022777"/>
    </source>
</evidence>
<evidence type="ECO:0000256" key="20">
    <source>
        <dbReference type="SAM" id="SignalP"/>
    </source>
</evidence>
<comment type="subcellular location">
    <subcellularLocation>
        <location evidence="1">Cell membrane</location>
        <topology evidence="1">Single-pass membrane protein</topology>
    </subcellularLocation>
</comment>
<dbReference type="SUPFAM" id="SSF56112">
    <property type="entry name" value="Protein kinase-like (PK-like)"/>
    <property type="match status" value="1"/>
</dbReference>
<keyword evidence="8" id="KW-0677">Repeat</keyword>
<dbReference type="InterPro" id="IPR011009">
    <property type="entry name" value="Kinase-like_dom_sf"/>
</dbReference>
<dbReference type="InParanoid" id="A0A804JM64"/>
<dbReference type="PANTHER" id="PTHR45974:SF266">
    <property type="entry name" value="LEUCINE-RICH REPEAT RECEPTOR PROTEIN KINASE HPCA1"/>
    <property type="match status" value="1"/>
</dbReference>
<dbReference type="Proteomes" id="UP000012960">
    <property type="component" value="Unplaced"/>
</dbReference>
<evidence type="ECO:0000259" key="21">
    <source>
        <dbReference type="PROSITE" id="PS50011"/>
    </source>
</evidence>
<comment type="catalytic activity">
    <reaction evidence="16">
        <text>L-seryl-[protein] + ATP = O-phospho-L-seryl-[protein] + ADP + H(+)</text>
        <dbReference type="Rhea" id="RHEA:17989"/>
        <dbReference type="Rhea" id="RHEA-COMP:9863"/>
        <dbReference type="Rhea" id="RHEA-COMP:11604"/>
        <dbReference type="ChEBI" id="CHEBI:15378"/>
        <dbReference type="ChEBI" id="CHEBI:29999"/>
        <dbReference type="ChEBI" id="CHEBI:30616"/>
        <dbReference type="ChEBI" id="CHEBI:83421"/>
        <dbReference type="ChEBI" id="CHEBI:456216"/>
        <dbReference type="EC" id="2.7.11.1"/>
    </reaction>
</comment>
<dbReference type="InterPro" id="IPR001245">
    <property type="entry name" value="Ser-Thr/Tyr_kinase_cat_dom"/>
</dbReference>
<dbReference type="OrthoDB" id="310217at2759"/>
<evidence type="ECO:0000256" key="18">
    <source>
        <dbReference type="SAM" id="MobiDB-lite"/>
    </source>
</evidence>
<evidence type="ECO:0000256" key="2">
    <source>
        <dbReference type="ARBA" id="ARBA00012513"/>
    </source>
</evidence>
<keyword evidence="5" id="KW-0808">Transferase</keyword>